<accession>A0A8B9U5H6</accession>
<dbReference type="PANTHER" id="PTHR35682:SF1">
    <property type="entry name" value="TRANSMEMBRANE PROTEIN 252"/>
    <property type="match status" value="1"/>
</dbReference>
<dbReference type="Pfam" id="PF15664">
    <property type="entry name" value="TMEM252"/>
    <property type="match status" value="1"/>
</dbReference>
<protein>
    <submittedName>
        <fullName evidence="3">Transmembrane protein 252</fullName>
    </submittedName>
</protein>
<feature type="region of interest" description="Disordered" evidence="1">
    <location>
        <begin position="143"/>
        <end position="183"/>
    </location>
</feature>
<name>A0A8B9U5H6_9AVES</name>
<organism evidence="3 4">
    <name type="scientific">Anas zonorhyncha</name>
    <name type="common">Eastern spot-billed duck</name>
    <dbReference type="NCBI Taxonomy" id="75864"/>
    <lineage>
        <taxon>Eukaryota</taxon>
        <taxon>Metazoa</taxon>
        <taxon>Chordata</taxon>
        <taxon>Craniata</taxon>
        <taxon>Vertebrata</taxon>
        <taxon>Euteleostomi</taxon>
        <taxon>Archelosauria</taxon>
        <taxon>Archosauria</taxon>
        <taxon>Dinosauria</taxon>
        <taxon>Saurischia</taxon>
        <taxon>Theropoda</taxon>
        <taxon>Coelurosauria</taxon>
        <taxon>Aves</taxon>
        <taxon>Neognathae</taxon>
        <taxon>Galloanserae</taxon>
        <taxon>Anseriformes</taxon>
        <taxon>Anatidae</taxon>
        <taxon>Anatinae</taxon>
        <taxon>Anas</taxon>
    </lineage>
</organism>
<keyword evidence="2" id="KW-0812">Transmembrane</keyword>
<dbReference type="AlphaFoldDB" id="A0A8B9U5H6"/>
<proteinExistence type="predicted"/>
<dbReference type="Proteomes" id="UP000694549">
    <property type="component" value="Unplaced"/>
</dbReference>
<feature type="transmembrane region" description="Helical" evidence="2">
    <location>
        <begin position="7"/>
        <end position="34"/>
    </location>
</feature>
<keyword evidence="2" id="KW-1133">Transmembrane helix</keyword>
<evidence type="ECO:0000313" key="3">
    <source>
        <dbReference type="Ensembl" id="ENSAZOP00000002782.1"/>
    </source>
</evidence>
<evidence type="ECO:0000256" key="1">
    <source>
        <dbReference type="SAM" id="MobiDB-lite"/>
    </source>
</evidence>
<evidence type="ECO:0000313" key="4">
    <source>
        <dbReference type="Proteomes" id="UP000694549"/>
    </source>
</evidence>
<keyword evidence="2" id="KW-0472">Membrane</keyword>
<feature type="transmembrane region" description="Helical" evidence="2">
    <location>
        <begin position="46"/>
        <end position="67"/>
    </location>
</feature>
<sequence>QIMRFSFVFCFIRVSVLLLSFSIICLGVLCIYTSSSVCRCGNNKLVVYFLLAVGLLLLVAGVFWSTVHEAMKYRGLSSIFMRNPSLRDLRVSTIDRYVPDFYPPSYEDSTDPAKQTFPLPAVSTPKEQEVINIPPPLYSECSAVSSSENIEGEQPPPYELAAGQDSSPERDPNPGAPTQEHVC</sequence>
<evidence type="ECO:0000256" key="2">
    <source>
        <dbReference type="SAM" id="Phobius"/>
    </source>
</evidence>
<keyword evidence="4" id="KW-1185">Reference proteome</keyword>
<dbReference type="Ensembl" id="ENSAZOT00000002965.1">
    <property type="protein sequence ID" value="ENSAZOP00000002782.1"/>
    <property type="gene ID" value="ENSAZOG00000001842.1"/>
</dbReference>
<dbReference type="InterPro" id="IPR031363">
    <property type="entry name" value="TMEM252"/>
</dbReference>
<reference evidence="3" key="2">
    <citation type="submission" date="2025-09" db="UniProtKB">
        <authorList>
            <consortium name="Ensembl"/>
        </authorList>
    </citation>
    <scope>IDENTIFICATION</scope>
</reference>
<dbReference type="PANTHER" id="PTHR35682">
    <property type="entry name" value="TRANSMEMBRANE PROTEIN 252"/>
    <property type="match status" value="1"/>
</dbReference>
<reference evidence="3" key="1">
    <citation type="submission" date="2025-08" db="UniProtKB">
        <authorList>
            <consortium name="Ensembl"/>
        </authorList>
    </citation>
    <scope>IDENTIFICATION</scope>
</reference>